<keyword evidence="2" id="KW-1185">Reference proteome</keyword>
<protein>
    <submittedName>
        <fullName evidence="1">Uncharacterized protein</fullName>
    </submittedName>
</protein>
<comment type="caution">
    <text evidence="1">The sequence shown here is derived from an EMBL/GenBank/DDBJ whole genome shotgun (WGS) entry which is preliminary data.</text>
</comment>
<evidence type="ECO:0000313" key="2">
    <source>
        <dbReference type="Proteomes" id="UP000633943"/>
    </source>
</evidence>
<sequence>MKSLVLYFNELSAPPGGMPPELEADWKTWTLELFACLQQVSRHQPDVTMALPTGHWHELCGAKPLSAWVREWLGRTEYQRLLPRLRNVCPMDSLDTDVYFNNQKAVGLSFSHLVGSWAFSFPVANSDWLSSSITASACRLEGEDIAEQACEIQHVANCAHATRWQQNLVDWGRGLTEGNTIGELANYPIQMYPLDHGYPHVHLVDPQRLTPTGRPKTLAKYRIDRFERMEGPPSWDNDMRSWIERHTKLLLSSWGRCQRGQHPYRIMGDGL</sequence>
<reference evidence="1 2" key="1">
    <citation type="submission" date="2019-12" db="EMBL/GenBank/DDBJ databases">
        <title>Comparative genomics gives insights into the taxonomy of the Azoarcus-Aromatoleum group and reveals separate origins of nif in the plant-associated Azoarcus and non-plant-associated Aromatoleum sub-groups.</title>
        <authorList>
            <person name="Lafos M."/>
            <person name="Maluk M."/>
            <person name="Batista M."/>
            <person name="Junghare M."/>
            <person name="Carmona M."/>
            <person name="Faoro H."/>
            <person name="Cruz L.M."/>
            <person name="Battistoni F."/>
            <person name="De Souza E."/>
            <person name="Pedrosa F."/>
            <person name="Chen W.-M."/>
            <person name="Poole P.S."/>
            <person name="Dixon R.A."/>
            <person name="James E.K."/>
        </authorList>
    </citation>
    <scope>NUCLEOTIDE SEQUENCE [LARGE SCALE GENOMIC DNA]</scope>
    <source>
        <strain evidence="1 2">PbN1</strain>
    </source>
</reference>
<name>A0ABX1NR55_9RHOO</name>
<evidence type="ECO:0000313" key="1">
    <source>
        <dbReference type="EMBL" id="NMG14474.1"/>
    </source>
</evidence>
<dbReference type="Proteomes" id="UP000633943">
    <property type="component" value="Unassembled WGS sequence"/>
</dbReference>
<dbReference type="EMBL" id="WTVP01000004">
    <property type="protein sequence ID" value="NMG14474.1"/>
    <property type="molecule type" value="Genomic_DNA"/>
</dbReference>
<organism evidence="1 2">
    <name type="scientific">Aromatoleum bremense</name>
    <dbReference type="NCBI Taxonomy" id="76115"/>
    <lineage>
        <taxon>Bacteria</taxon>
        <taxon>Pseudomonadati</taxon>
        <taxon>Pseudomonadota</taxon>
        <taxon>Betaproteobacteria</taxon>
        <taxon>Rhodocyclales</taxon>
        <taxon>Rhodocyclaceae</taxon>
        <taxon>Aromatoleum</taxon>
    </lineage>
</organism>
<proteinExistence type="predicted"/>
<accession>A0ABX1NR55</accession>
<dbReference type="RefSeq" id="WP_169201258.1">
    <property type="nucleotide sequence ID" value="NZ_CP059467.1"/>
</dbReference>
<gene>
    <name evidence="1" type="ORF">GPA24_02760</name>
</gene>